<evidence type="ECO:0008006" key="4">
    <source>
        <dbReference type="Google" id="ProtNLM"/>
    </source>
</evidence>
<organism evidence="2 3">
    <name type="scientific">Phaeovulum veldkampii DSM 11550</name>
    <dbReference type="NCBI Taxonomy" id="1185920"/>
    <lineage>
        <taxon>Bacteria</taxon>
        <taxon>Pseudomonadati</taxon>
        <taxon>Pseudomonadota</taxon>
        <taxon>Alphaproteobacteria</taxon>
        <taxon>Rhodobacterales</taxon>
        <taxon>Paracoccaceae</taxon>
        <taxon>Phaeovulum</taxon>
    </lineage>
</organism>
<feature type="signal peptide" evidence="1">
    <location>
        <begin position="1"/>
        <end position="21"/>
    </location>
</feature>
<protein>
    <recommendedName>
        <fullName evidence="4">Porin</fullName>
    </recommendedName>
</protein>
<comment type="caution">
    <text evidence="2">The sequence shown here is derived from an EMBL/GenBank/DDBJ whole genome shotgun (WGS) entry which is preliminary data.</text>
</comment>
<dbReference type="EMBL" id="PZKF01000034">
    <property type="protein sequence ID" value="PTE16741.1"/>
    <property type="molecule type" value="Genomic_DNA"/>
</dbReference>
<evidence type="ECO:0000256" key="1">
    <source>
        <dbReference type="SAM" id="SignalP"/>
    </source>
</evidence>
<sequence length="259" mass="25703">MFIKHLSIAALLLSGATAAYADDFRRGGFDSVNQDFEEIVADINDGFATGSARFANIAINTGDVDASVNINADLDEGGVVSSFRGGLLDIDLAASSAEIAGGADAIEGGLTIAGVEMVEEIDEASNMSMGSISTLAAGALNTVTMDLTETAAASSFDVASGSVAAAGSTASTSAYDLLTSRSSGSGLSSVAAAYNVADIKASVSLDLEDGNYAFVGAAQDVVGSLTTTSFVGVSTLAAGALNTADVTAAFVSTGSRSRD</sequence>
<reference evidence="2 3" key="1">
    <citation type="submission" date="2018-03" db="EMBL/GenBank/DDBJ databases">
        <title>Rhodobacter veldkampii.</title>
        <authorList>
            <person name="Meyer T.E."/>
            <person name="Miller S."/>
            <person name="Lodha T."/>
            <person name="Gandham S."/>
            <person name="Chintalapati S."/>
            <person name="Chintalapati V.R."/>
        </authorList>
    </citation>
    <scope>NUCLEOTIDE SEQUENCE [LARGE SCALE GENOMIC DNA]</scope>
    <source>
        <strain evidence="2 3">DSM 11550</strain>
    </source>
</reference>
<dbReference type="Proteomes" id="UP000241899">
    <property type="component" value="Unassembled WGS sequence"/>
</dbReference>
<keyword evidence="3" id="KW-1185">Reference proteome</keyword>
<keyword evidence="1" id="KW-0732">Signal</keyword>
<gene>
    <name evidence="2" type="ORF">C5F46_12795</name>
</gene>
<evidence type="ECO:0000313" key="3">
    <source>
        <dbReference type="Proteomes" id="UP000241899"/>
    </source>
</evidence>
<dbReference type="RefSeq" id="WP_107325733.1">
    <property type="nucleotide sequence ID" value="NZ_NHSP01000060.1"/>
</dbReference>
<dbReference type="AlphaFoldDB" id="A0A2T4JFR3"/>
<accession>A0A2T4JFR3</accession>
<name>A0A2T4JFR3_9RHOB</name>
<feature type="chain" id="PRO_5015517585" description="Porin" evidence="1">
    <location>
        <begin position="22"/>
        <end position="259"/>
    </location>
</feature>
<evidence type="ECO:0000313" key="2">
    <source>
        <dbReference type="EMBL" id="PTE16741.1"/>
    </source>
</evidence>
<proteinExistence type="predicted"/>